<evidence type="ECO:0000256" key="3">
    <source>
        <dbReference type="ARBA" id="ARBA00023235"/>
    </source>
</evidence>
<dbReference type="InterPro" id="IPR044666">
    <property type="entry name" value="Cyclophilin_A-like"/>
</dbReference>
<accession>A0A1J4MTY1</accession>
<dbReference type="AlphaFoldDB" id="A0A1J4MTY1"/>
<name>A0A1J4MTY1_9CRYT</name>
<comment type="caution">
    <text evidence="7">The sequence shown here is derived from an EMBL/GenBank/DDBJ whole genome shotgun (WGS) entry which is preliminary data.</text>
</comment>
<evidence type="ECO:0000256" key="2">
    <source>
        <dbReference type="ARBA" id="ARBA00023110"/>
    </source>
</evidence>
<keyword evidence="8" id="KW-1185">Reference proteome</keyword>
<dbReference type="GeneID" id="92365292"/>
<dbReference type="PANTHER" id="PTHR45625">
    <property type="entry name" value="PEPTIDYL-PROLYL CIS-TRANS ISOMERASE-RELATED"/>
    <property type="match status" value="1"/>
</dbReference>
<dbReference type="GO" id="GO:0003755">
    <property type="term" value="F:peptidyl-prolyl cis-trans isomerase activity"/>
    <property type="evidence" value="ECO:0007669"/>
    <property type="project" value="UniProtKB-UniRule"/>
</dbReference>
<reference evidence="7 8" key="1">
    <citation type="submission" date="2016-10" db="EMBL/GenBank/DDBJ databases">
        <title>Reductive evolution of mitochondrial metabolism and differential evolution of invasion-related proteins in Cryptosporidium.</title>
        <authorList>
            <person name="Liu S."/>
            <person name="Roellig D.M."/>
            <person name="Guo Y."/>
            <person name="Li N."/>
            <person name="Frace M.A."/>
            <person name="Tang K."/>
            <person name="Zhang L."/>
            <person name="Feng Y."/>
            <person name="Xiao L."/>
        </authorList>
    </citation>
    <scope>NUCLEOTIDE SEQUENCE [LARGE SCALE GENOMIC DNA]</scope>
    <source>
        <strain evidence="7">30847</strain>
    </source>
</reference>
<dbReference type="SUPFAM" id="SSF50891">
    <property type="entry name" value="Cyclophilin-like"/>
    <property type="match status" value="1"/>
</dbReference>
<dbReference type="InterPro" id="IPR002130">
    <property type="entry name" value="Cyclophilin-type_PPIase_dom"/>
</dbReference>
<dbReference type="PROSITE" id="PS50072">
    <property type="entry name" value="CSA_PPIASE_2"/>
    <property type="match status" value="1"/>
</dbReference>
<dbReference type="Pfam" id="PF00160">
    <property type="entry name" value="Pro_isomerase"/>
    <property type="match status" value="1"/>
</dbReference>
<proteinExistence type="inferred from homology"/>
<dbReference type="OrthoDB" id="271386at2759"/>
<comment type="function">
    <text evidence="5">PPIases accelerate the folding of proteins. It catalyzes the cis-trans isomerization of proline imidic peptide bonds in oligopeptides.</text>
</comment>
<protein>
    <recommendedName>
        <fullName evidence="5">Peptidyl-prolyl cis-trans isomerase</fullName>
        <shortName evidence="5">PPIase</shortName>
        <ecNumber evidence="5">5.2.1.8</ecNumber>
    </recommendedName>
</protein>
<sequence length="169" mass="18974">MSVRIITNLGDLKFELYCSQCPKTCKNFLALCASEYYNNTIFHKNIKGFAIQGGDPTGSGKGGESIYGKYFEDEFDSNLKHDRRGILSMASKGFSKKPNTNGSQFFITYSKQPHLNGEFVVFGRLIDGFDTLDKIERCAVDDKFKPIEDIIIKDIIIHANPIAEAEIID</sequence>
<dbReference type="EMBL" id="LRBS01000067">
    <property type="protein sequence ID" value="OII76349.1"/>
    <property type="molecule type" value="Genomic_DNA"/>
</dbReference>
<dbReference type="InterPro" id="IPR024936">
    <property type="entry name" value="Cyclophilin-type_PPIase"/>
</dbReference>
<dbReference type="Proteomes" id="UP000186804">
    <property type="component" value="Unassembled WGS sequence"/>
</dbReference>
<dbReference type="InterPro" id="IPR029000">
    <property type="entry name" value="Cyclophilin-like_dom_sf"/>
</dbReference>
<dbReference type="Gene3D" id="2.40.100.10">
    <property type="entry name" value="Cyclophilin-like"/>
    <property type="match status" value="1"/>
</dbReference>
<keyword evidence="2 5" id="KW-0697">Rotamase</keyword>
<dbReference type="PRINTS" id="PR00153">
    <property type="entry name" value="CSAPPISMRASE"/>
</dbReference>
<evidence type="ECO:0000313" key="7">
    <source>
        <dbReference type="EMBL" id="OII76349.1"/>
    </source>
</evidence>
<evidence type="ECO:0000256" key="1">
    <source>
        <dbReference type="ARBA" id="ARBA00000971"/>
    </source>
</evidence>
<dbReference type="CDD" id="cd01928">
    <property type="entry name" value="Cyclophilin_PPIL3_like"/>
    <property type="match status" value="1"/>
</dbReference>
<comment type="similarity">
    <text evidence="4">Belongs to the cyclophilin-type PPIase family. PPIL3 subfamily.</text>
</comment>
<dbReference type="VEuPathDB" id="CryptoDB:cand_011070"/>
<dbReference type="EC" id="5.2.1.8" evidence="5"/>
<comment type="catalytic activity">
    <reaction evidence="1 5">
        <text>[protein]-peptidylproline (omega=180) = [protein]-peptidylproline (omega=0)</text>
        <dbReference type="Rhea" id="RHEA:16237"/>
        <dbReference type="Rhea" id="RHEA-COMP:10747"/>
        <dbReference type="Rhea" id="RHEA-COMP:10748"/>
        <dbReference type="ChEBI" id="CHEBI:83833"/>
        <dbReference type="ChEBI" id="CHEBI:83834"/>
        <dbReference type="EC" id="5.2.1.8"/>
    </reaction>
</comment>
<evidence type="ECO:0000259" key="6">
    <source>
        <dbReference type="PROSITE" id="PS50072"/>
    </source>
</evidence>
<organism evidence="7 8">
    <name type="scientific">Cryptosporidium andersoni</name>
    <dbReference type="NCBI Taxonomy" id="117008"/>
    <lineage>
        <taxon>Eukaryota</taxon>
        <taxon>Sar</taxon>
        <taxon>Alveolata</taxon>
        <taxon>Apicomplexa</taxon>
        <taxon>Conoidasida</taxon>
        <taxon>Coccidia</taxon>
        <taxon>Eucoccidiorida</taxon>
        <taxon>Eimeriorina</taxon>
        <taxon>Cryptosporidiidae</taxon>
        <taxon>Cryptosporidium</taxon>
    </lineage>
</organism>
<dbReference type="GO" id="GO:0071013">
    <property type="term" value="C:catalytic step 2 spliceosome"/>
    <property type="evidence" value="ECO:0007669"/>
    <property type="project" value="TreeGrafter"/>
</dbReference>
<feature type="domain" description="PPIase cyclophilin-type" evidence="6">
    <location>
        <begin position="7"/>
        <end position="157"/>
    </location>
</feature>
<dbReference type="PIRSF" id="PIRSF001467">
    <property type="entry name" value="Peptidylpro_ismrse"/>
    <property type="match status" value="1"/>
</dbReference>
<dbReference type="FunFam" id="2.40.100.10:FF:000012">
    <property type="entry name" value="Peptidyl-prolyl cis-trans isomerase"/>
    <property type="match status" value="1"/>
</dbReference>
<evidence type="ECO:0000256" key="5">
    <source>
        <dbReference type="RuleBase" id="RU363019"/>
    </source>
</evidence>
<keyword evidence="3 5" id="KW-0413">Isomerase</keyword>
<evidence type="ECO:0000313" key="8">
    <source>
        <dbReference type="Proteomes" id="UP000186804"/>
    </source>
</evidence>
<gene>
    <name evidence="7" type="ORF">cand_011070</name>
</gene>
<dbReference type="PANTHER" id="PTHR45625:SF2">
    <property type="entry name" value="PEPTIDYL-PROLYL CIS-TRANS ISOMERASE-LIKE 3"/>
    <property type="match status" value="1"/>
</dbReference>
<evidence type="ECO:0000256" key="4">
    <source>
        <dbReference type="ARBA" id="ARBA00038286"/>
    </source>
</evidence>
<dbReference type="RefSeq" id="XP_067068195.1">
    <property type="nucleotide sequence ID" value="XM_067211346.1"/>
</dbReference>